<sequence length="143" mass="17253">MSVNYLRPEEIINRYFNHVLKALRQLHNDYIRPPNTLFNLRHSSLRTTIERAFGLLRRHFRIINETPCLPFPTQVEIVLVCNYILYNFILGLNTNDEFLNEITIKESTQLISRRKTRREEREDNAMWASIRDRIANEIWNDYS</sequence>
<evidence type="ECO:0008006" key="3">
    <source>
        <dbReference type="Google" id="ProtNLM"/>
    </source>
</evidence>
<comment type="caution">
    <text evidence="1">The sequence shown here is derived from an EMBL/GenBank/DDBJ whole genome shotgun (WGS) entry which is preliminary data.</text>
</comment>
<dbReference type="InterPro" id="IPR006912">
    <property type="entry name" value="Harbinger_derived_prot"/>
</dbReference>
<accession>A0A843VXW1</accession>
<dbReference type="OrthoDB" id="784298at2759"/>
<reference evidence="1" key="1">
    <citation type="submission" date="2017-07" db="EMBL/GenBank/DDBJ databases">
        <title>Taro Niue Genome Assembly and Annotation.</title>
        <authorList>
            <person name="Atibalentja N."/>
            <person name="Keating K."/>
            <person name="Fields C.J."/>
        </authorList>
    </citation>
    <scope>NUCLEOTIDE SEQUENCE</scope>
    <source>
        <strain evidence="1">Niue_2</strain>
        <tissue evidence="1">Leaf</tissue>
    </source>
</reference>
<keyword evidence="2" id="KW-1185">Reference proteome</keyword>
<feature type="non-terminal residue" evidence="1">
    <location>
        <position position="143"/>
    </location>
</feature>
<evidence type="ECO:0000313" key="1">
    <source>
        <dbReference type="EMBL" id="MQL99916.1"/>
    </source>
</evidence>
<organism evidence="1 2">
    <name type="scientific">Colocasia esculenta</name>
    <name type="common">Wild taro</name>
    <name type="synonym">Arum esculentum</name>
    <dbReference type="NCBI Taxonomy" id="4460"/>
    <lineage>
        <taxon>Eukaryota</taxon>
        <taxon>Viridiplantae</taxon>
        <taxon>Streptophyta</taxon>
        <taxon>Embryophyta</taxon>
        <taxon>Tracheophyta</taxon>
        <taxon>Spermatophyta</taxon>
        <taxon>Magnoliopsida</taxon>
        <taxon>Liliopsida</taxon>
        <taxon>Araceae</taxon>
        <taxon>Aroideae</taxon>
        <taxon>Colocasieae</taxon>
        <taxon>Colocasia</taxon>
    </lineage>
</organism>
<dbReference type="EMBL" id="NMUH01002428">
    <property type="protein sequence ID" value="MQL99916.1"/>
    <property type="molecule type" value="Genomic_DNA"/>
</dbReference>
<proteinExistence type="predicted"/>
<gene>
    <name evidence="1" type="ORF">Taro_032646</name>
</gene>
<name>A0A843VXW1_COLES</name>
<protein>
    <recommendedName>
        <fullName evidence="3">DDE Tnp4 domain-containing protein</fullName>
    </recommendedName>
</protein>
<dbReference type="Pfam" id="PF04827">
    <property type="entry name" value="Plant_tran"/>
    <property type="match status" value="1"/>
</dbReference>
<dbReference type="Proteomes" id="UP000652761">
    <property type="component" value="Unassembled WGS sequence"/>
</dbReference>
<dbReference type="AlphaFoldDB" id="A0A843VXW1"/>
<evidence type="ECO:0000313" key="2">
    <source>
        <dbReference type="Proteomes" id="UP000652761"/>
    </source>
</evidence>